<gene>
    <name evidence="6" type="ORF">B0H67DRAFT_488580</name>
</gene>
<evidence type="ECO:0000256" key="3">
    <source>
        <dbReference type="ARBA" id="ARBA00023004"/>
    </source>
</evidence>
<comment type="cofactor">
    <cofactor evidence="4">
        <name>heme</name>
        <dbReference type="ChEBI" id="CHEBI:30413"/>
    </cofactor>
</comment>
<dbReference type="InterPro" id="IPR036396">
    <property type="entry name" value="Cyt_P450_sf"/>
</dbReference>
<name>A0AA40AHU1_9PEZI</name>
<dbReference type="GO" id="GO:0005506">
    <property type="term" value="F:iron ion binding"/>
    <property type="evidence" value="ECO:0007669"/>
    <property type="project" value="InterPro"/>
</dbReference>
<comment type="caution">
    <text evidence="6">The sequence shown here is derived from an EMBL/GenBank/DDBJ whole genome shotgun (WGS) entry which is preliminary data.</text>
</comment>
<evidence type="ECO:0000313" key="6">
    <source>
        <dbReference type="EMBL" id="KAK0716123.1"/>
    </source>
</evidence>
<accession>A0AA40AHU1</accession>
<dbReference type="GO" id="GO:0020037">
    <property type="term" value="F:heme binding"/>
    <property type="evidence" value="ECO:0007669"/>
    <property type="project" value="InterPro"/>
</dbReference>
<proteinExistence type="predicted"/>
<sequence>MLARIILTALPLLAVYLFTQLRWMRFKQYGKLPQPKPSLLWGHMRALYEVMSRGKEDRHVDGVFAAMSDDLGNPPFMYIDLRPVGRPMLIVNNHEAAEQITRATKFYPWSVPKSPTIKDLGEDWKRLRKVFNPGFAPSHLITLLPAILDKTDIFLEHLDLYAKTGEEFLLNKLLINLTFDIIGAVLTDTSFDAQHLDPSKRGELIRLYDELVNTFDNNSSGSRWWLAPRVGWKRYRLASRIDVLLKDLIHREYAEMRKLDSGSTQKKTPTKKSRSVLSLSLQAWDDLTEDNVREAADSIKTFLFAGHDTTSILLAWLFYELSRTPRALQAVRDELDDLFGPDTDPKAVRAKMLAPGGDDLVSRMSYVSAVIKETLRLHPPAGTARYPLPGSGFTMRTPAGEDVCVDGLVIYNCATIIQRDRTVYGETADDFLPERWLGDTDTSAEADSPAVEDNKGEIRDDKKIPPAAWRPFERGPRNCIGQELANIEARVIVAAVARRYDFVKLGLGEFDVSEKGKPVVDEKGRYKVIEELYNTMQVTAKPVDLMRVKVQLAAKAPASLA</sequence>
<dbReference type="AlphaFoldDB" id="A0AA40AHU1"/>
<dbReference type="PRINTS" id="PR00385">
    <property type="entry name" value="P450"/>
</dbReference>
<dbReference type="InterPro" id="IPR050121">
    <property type="entry name" value="Cytochrome_P450_monoxygenase"/>
</dbReference>
<dbReference type="InterPro" id="IPR002401">
    <property type="entry name" value="Cyt_P450_E_grp-I"/>
</dbReference>
<dbReference type="SUPFAM" id="SSF48264">
    <property type="entry name" value="Cytochrome P450"/>
    <property type="match status" value="1"/>
</dbReference>
<dbReference type="Proteomes" id="UP001172102">
    <property type="component" value="Unassembled WGS sequence"/>
</dbReference>
<dbReference type="GO" id="GO:0016705">
    <property type="term" value="F:oxidoreductase activity, acting on paired donors, with incorporation or reduction of molecular oxygen"/>
    <property type="evidence" value="ECO:0007669"/>
    <property type="project" value="InterPro"/>
</dbReference>
<dbReference type="InterPro" id="IPR001128">
    <property type="entry name" value="Cyt_P450"/>
</dbReference>
<evidence type="ECO:0000313" key="7">
    <source>
        <dbReference type="Proteomes" id="UP001172102"/>
    </source>
</evidence>
<feature type="region of interest" description="Disordered" evidence="5">
    <location>
        <begin position="439"/>
        <end position="458"/>
    </location>
</feature>
<dbReference type="PRINTS" id="PR00463">
    <property type="entry name" value="EP450I"/>
</dbReference>
<dbReference type="PANTHER" id="PTHR24305:SF222">
    <property type="entry name" value="CYTOCHROME P450 MONOOXYGENASE STCS"/>
    <property type="match status" value="1"/>
</dbReference>
<keyword evidence="2 4" id="KW-0479">Metal-binding</keyword>
<reference evidence="6" key="1">
    <citation type="submission" date="2023-06" db="EMBL/GenBank/DDBJ databases">
        <title>Genome-scale phylogeny and comparative genomics of the fungal order Sordariales.</title>
        <authorList>
            <consortium name="Lawrence Berkeley National Laboratory"/>
            <person name="Hensen N."/>
            <person name="Bonometti L."/>
            <person name="Westerberg I."/>
            <person name="Brannstrom I.O."/>
            <person name="Guillou S."/>
            <person name="Cros-Aarteil S."/>
            <person name="Calhoun S."/>
            <person name="Haridas S."/>
            <person name="Kuo A."/>
            <person name="Mondo S."/>
            <person name="Pangilinan J."/>
            <person name="Riley R."/>
            <person name="Labutti K."/>
            <person name="Andreopoulos B."/>
            <person name="Lipzen A."/>
            <person name="Chen C."/>
            <person name="Yanf M."/>
            <person name="Daum C."/>
            <person name="Ng V."/>
            <person name="Clum A."/>
            <person name="Steindorff A."/>
            <person name="Ohm R."/>
            <person name="Martin F."/>
            <person name="Silar P."/>
            <person name="Natvig D."/>
            <person name="Lalanne C."/>
            <person name="Gautier V."/>
            <person name="Ament-Velasquez S.L."/>
            <person name="Kruys A."/>
            <person name="Hutchinson M.I."/>
            <person name="Powell A.J."/>
            <person name="Barry K."/>
            <person name="Miller A.N."/>
            <person name="Grigoriev I.V."/>
            <person name="Debuchy R."/>
            <person name="Gladieux P."/>
            <person name="Thoren M.H."/>
            <person name="Johannesson H."/>
        </authorList>
    </citation>
    <scope>NUCLEOTIDE SEQUENCE</scope>
    <source>
        <strain evidence="6">SMH4607-1</strain>
    </source>
</reference>
<dbReference type="GO" id="GO:0004497">
    <property type="term" value="F:monooxygenase activity"/>
    <property type="evidence" value="ECO:0007669"/>
    <property type="project" value="InterPro"/>
</dbReference>
<organism evidence="6 7">
    <name type="scientific">Lasiosphaeris hirsuta</name>
    <dbReference type="NCBI Taxonomy" id="260670"/>
    <lineage>
        <taxon>Eukaryota</taxon>
        <taxon>Fungi</taxon>
        <taxon>Dikarya</taxon>
        <taxon>Ascomycota</taxon>
        <taxon>Pezizomycotina</taxon>
        <taxon>Sordariomycetes</taxon>
        <taxon>Sordariomycetidae</taxon>
        <taxon>Sordariales</taxon>
        <taxon>Lasiosphaeriaceae</taxon>
        <taxon>Lasiosphaeris</taxon>
    </lineage>
</organism>
<evidence type="ECO:0000256" key="5">
    <source>
        <dbReference type="SAM" id="MobiDB-lite"/>
    </source>
</evidence>
<keyword evidence="3 4" id="KW-0408">Iron</keyword>
<dbReference type="EMBL" id="JAUKUA010000004">
    <property type="protein sequence ID" value="KAK0716123.1"/>
    <property type="molecule type" value="Genomic_DNA"/>
</dbReference>
<evidence type="ECO:0000256" key="2">
    <source>
        <dbReference type="ARBA" id="ARBA00022723"/>
    </source>
</evidence>
<keyword evidence="1 4" id="KW-0349">Heme</keyword>
<dbReference type="PANTHER" id="PTHR24305">
    <property type="entry name" value="CYTOCHROME P450"/>
    <property type="match status" value="1"/>
</dbReference>
<evidence type="ECO:0000256" key="4">
    <source>
        <dbReference type="PIRSR" id="PIRSR602401-1"/>
    </source>
</evidence>
<evidence type="ECO:0000256" key="1">
    <source>
        <dbReference type="ARBA" id="ARBA00022617"/>
    </source>
</evidence>
<dbReference type="CDD" id="cd11051">
    <property type="entry name" value="CYP59-like"/>
    <property type="match status" value="1"/>
</dbReference>
<dbReference type="Pfam" id="PF00067">
    <property type="entry name" value="p450"/>
    <property type="match status" value="1"/>
</dbReference>
<feature type="binding site" description="axial binding residue" evidence="4">
    <location>
        <position position="479"/>
    </location>
    <ligand>
        <name>heme</name>
        <dbReference type="ChEBI" id="CHEBI:30413"/>
    </ligand>
    <ligandPart>
        <name>Fe</name>
        <dbReference type="ChEBI" id="CHEBI:18248"/>
    </ligandPart>
</feature>
<protein>
    <submittedName>
        <fullName evidence="6">Cytochrome P450</fullName>
    </submittedName>
</protein>
<keyword evidence="7" id="KW-1185">Reference proteome</keyword>
<dbReference type="Gene3D" id="1.10.630.10">
    <property type="entry name" value="Cytochrome P450"/>
    <property type="match status" value="1"/>
</dbReference>